<feature type="region of interest" description="Disordered" evidence="4">
    <location>
        <begin position="60"/>
        <end position="83"/>
    </location>
</feature>
<keyword evidence="1" id="KW-0346">Stress response</keyword>
<evidence type="ECO:0000256" key="3">
    <source>
        <dbReference type="RuleBase" id="RU003616"/>
    </source>
</evidence>
<dbReference type="AlphaFoldDB" id="A0AAN8YWG7"/>
<feature type="compositionally biased region" description="Low complexity" evidence="4">
    <location>
        <begin position="60"/>
        <end position="79"/>
    </location>
</feature>
<dbReference type="InterPro" id="IPR008978">
    <property type="entry name" value="HSP20-like_chaperone"/>
</dbReference>
<dbReference type="InterPro" id="IPR002068">
    <property type="entry name" value="A-crystallin/Hsp20_dom"/>
</dbReference>
<comment type="caution">
    <text evidence="6">The sequence shown here is derived from an EMBL/GenBank/DDBJ whole genome shotgun (WGS) entry which is preliminary data.</text>
</comment>
<name>A0AAN8YWG7_9MAGN</name>
<protein>
    <submittedName>
        <fullName evidence="6">Alpha crystallin/Hsp20 domain</fullName>
    </submittedName>
</protein>
<evidence type="ECO:0000313" key="7">
    <source>
        <dbReference type="Proteomes" id="UP001370490"/>
    </source>
</evidence>
<dbReference type="GO" id="GO:0009408">
    <property type="term" value="P:response to heat"/>
    <property type="evidence" value="ECO:0007669"/>
    <property type="project" value="InterPro"/>
</dbReference>
<evidence type="ECO:0000256" key="4">
    <source>
        <dbReference type="SAM" id="MobiDB-lite"/>
    </source>
</evidence>
<dbReference type="PROSITE" id="PS01031">
    <property type="entry name" value="SHSP"/>
    <property type="match status" value="1"/>
</dbReference>
<evidence type="ECO:0000259" key="5">
    <source>
        <dbReference type="PROSITE" id="PS01031"/>
    </source>
</evidence>
<dbReference type="SUPFAM" id="SSF49764">
    <property type="entry name" value="HSP20-like chaperones"/>
    <property type="match status" value="1"/>
</dbReference>
<gene>
    <name evidence="6" type="ORF">RJ641_024306</name>
</gene>
<dbReference type="PANTHER" id="PTHR46733">
    <property type="entry name" value="26.5 KDA HEAT SHOCK PROTEIN, MITOCHONDRIAL"/>
    <property type="match status" value="1"/>
</dbReference>
<dbReference type="Gene3D" id="2.60.40.790">
    <property type="match status" value="1"/>
</dbReference>
<keyword evidence="7" id="KW-1185">Reference proteome</keyword>
<dbReference type="InterPro" id="IPR044587">
    <property type="entry name" value="HSP21-like"/>
</dbReference>
<dbReference type="CDD" id="cd06464">
    <property type="entry name" value="ACD_sHsps-like"/>
    <property type="match status" value="1"/>
</dbReference>
<dbReference type="PANTHER" id="PTHR46733:SF3">
    <property type="entry name" value="26.5 KDA HEAT SHOCK PROTEIN, MITOCHONDRIAL"/>
    <property type="match status" value="1"/>
</dbReference>
<comment type="similarity">
    <text evidence="2 3">Belongs to the small heat shock protein (HSP20) family.</text>
</comment>
<sequence>MALARLALRSMQQRVSTALVSPSPSVVNKGSLVNNLDREPLRLNIVRSFAATAGGDAASGSGEVAVAHSGEGQKSSNRLASRRNRRRHLWRNDNRDTFVPALYEFFPSGLGDALVQASNNVSRLFDQLSPSRLLGHIKEKDECYKLRFDMPGLSKEDVKITVENGVLYIKGEHKEDEDQWHQEYQYDTSLVLPDDAKVDEIKAEMKDGALTLLLPKSPKHEKEVQVVQIQ</sequence>
<evidence type="ECO:0000256" key="1">
    <source>
        <dbReference type="ARBA" id="ARBA00023016"/>
    </source>
</evidence>
<evidence type="ECO:0000313" key="6">
    <source>
        <dbReference type="EMBL" id="KAK6912213.1"/>
    </source>
</evidence>
<accession>A0AAN8YWG7</accession>
<reference evidence="6 7" key="1">
    <citation type="submission" date="2023-12" db="EMBL/GenBank/DDBJ databases">
        <title>A high-quality genome assembly for Dillenia turbinata (Dilleniales).</title>
        <authorList>
            <person name="Chanderbali A."/>
        </authorList>
    </citation>
    <scope>NUCLEOTIDE SEQUENCE [LARGE SCALE GENOMIC DNA]</scope>
    <source>
        <strain evidence="6">LSX21</strain>
        <tissue evidence="6">Leaf</tissue>
    </source>
</reference>
<dbReference type="EMBL" id="JBAMMX010000028">
    <property type="protein sequence ID" value="KAK6912213.1"/>
    <property type="molecule type" value="Genomic_DNA"/>
</dbReference>
<organism evidence="6 7">
    <name type="scientific">Dillenia turbinata</name>
    <dbReference type="NCBI Taxonomy" id="194707"/>
    <lineage>
        <taxon>Eukaryota</taxon>
        <taxon>Viridiplantae</taxon>
        <taxon>Streptophyta</taxon>
        <taxon>Embryophyta</taxon>
        <taxon>Tracheophyta</taxon>
        <taxon>Spermatophyta</taxon>
        <taxon>Magnoliopsida</taxon>
        <taxon>eudicotyledons</taxon>
        <taxon>Gunneridae</taxon>
        <taxon>Pentapetalae</taxon>
        <taxon>Dilleniales</taxon>
        <taxon>Dilleniaceae</taxon>
        <taxon>Dillenia</taxon>
    </lineage>
</organism>
<dbReference type="Pfam" id="PF00011">
    <property type="entry name" value="HSP20"/>
    <property type="match status" value="1"/>
</dbReference>
<dbReference type="Proteomes" id="UP001370490">
    <property type="component" value="Unassembled WGS sequence"/>
</dbReference>
<proteinExistence type="inferred from homology"/>
<feature type="domain" description="SHSP" evidence="5">
    <location>
        <begin position="123"/>
        <end position="230"/>
    </location>
</feature>
<evidence type="ECO:0000256" key="2">
    <source>
        <dbReference type="PROSITE-ProRule" id="PRU00285"/>
    </source>
</evidence>